<gene>
    <name evidence="1" type="ORF">JFN93_05565</name>
</gene>
<accession>A0A8J7JI99</accession>
<keyword evidence="2" id="KW-1185">Reference proteome</keyword>
<dbReference type="RefSeq" id="WP_199383015.1">
    <property type="nucleotide sequence ID" value="NZ_JAEMHM010000004.1"/>
</dbReference>
<evidence type="ECO:0000313" key="1">
    <source>
        <dbReference type="EMBL" id="MBJ6724170.1"/>
    </source>
</evidence>
<evidence type="ECO:0000313" key="2">
    <source>
        <dbReference type="Proteomes" id="UP000636888"/>
    </source>
</evidence>
<comment type="caution">
    <text evidence="1">The sequence shown here is derived from an EMBL/GenBank/DDBJ whole genome shotgun (WGS) entry which is preliminary data.</text>
</comment>
<dbReference type="EMBL" id="JAEMHM010000004">
    <property type="protein sequence ID" value="MBJ6724170.1"/>
    <property type="molecule type" value="Genomic_DNA"/>
</dbReference>
<sequence>MAEMDAEGGRDLSRERWLFFAVVELKELFLQWKIPRILGIVGKLVACLSVTDG</sequence>
<dbReference type="AlphaFoldDB" id="A0A8J7JI99"/>
<reference evidence="1" key="1">
    <citation type="submission" date="2020-12" db="EMBL/GenBank/DDBJ databases">
        <title>Geomonas sp. Red875, isolated from river sediment.</title>
        <authorList>
            <person name="Xu Z."/>
            <person name="Zhang Z."/>
            <person name="Masuda Y."/>
            <person name="Itoh H."/>
            <person name="Senoo K."/>
        </authorList>
    </citation>
    <scope>NUCLEOTIDE SEQUENCE</scope>
    <source>
        <strain evidence="1">Red875</strain>
    </source>
</reference>
<protein>
    <submittedName>
        <fullName evidence="1">Uncharacterized protein</fullName>
    </submittedName>
</protein>
<dbReference type="Proteomes" id="UP000636888">
    <property type="component" value="Unassembled WGS sequence"/>
</dbReference>
<proteinExistence type="predicted"/>
<name>A0A8J7JI99_9BACT</name>
<organism evidence="1 2">
    <name type="scientific">Geomesophilobacter sediminis</name>
    <dbReference type="NCBI Taxonomy" id="2798584"/>
    <lineage>
        <taxon>Bacteria</taxon>
        <taxon>Pseudomonadati</taxon>
        <taxon>Thermodesulfobacteriota</taxon>
        <taxon>Desulfuromonadia</taxon>
        <taxon>Geobacterales</taxon>
        <taxon>Geobacteraceae</taxon>
        <taxon>Geomesophilobacter</taxon>
    </lineage>
</organism>